<dbReference type="PROSITE" id="PS51257">
    <property type="entry name" value="PROKAR_LIPOPROTEIN"/>
    <property type="match status" value="1"/>
</dbReference>
<gene>
    <name evidence="2" type="ORF">BACCOPRO_00952</name>
</gene>
<comment type="caution">
    <text evidence="2">The sequence shown here is derived from an EMBL/GenBank/DDBJ whole genome shotgun (WGS) entry which is preliminary data.</text>
</comment>
<accession>S0F5C3</accession>
<keyword evidence="3" id="KW-1185">Reference proteome</keyword>
<dbReference type="Pfam" id="PF16585">
    <property type="entry name" value="Lipocalin_8"/>
    <property type="match status" value="1"/>
</dbReference>
<protein>
    <recommendedName>
        <fullName evidence="1">Lipocalin-like domain-containing protein</fullName>
    </recommendedName>
</protein>
<proteinExistence type="predicted"/>
<dbReference type="STRING" id="547042.BACCOPRO_00952"/>
<dbReference type="Proteomes" id="UP000014073">
    <property type="component" value="Unassembled WGS sequence"/>
</dbReference>
<dbReference type="InterPro" id="IPR024311">
    <property type="entry name" value="Lipocalin-like"/>
</dbReference>
<name>S0F5C3_9BACT</name>
<evidence type="ECO:0000313" key="3">
    <source>
        <dbReference type="Proteomes" id="UP000014073"/>
    </source>
</evidence>
<dbReference type="GeneID" id="78405267"/>
<dbReference type="AlphaFoldDB" id="S0F5C3"/>
<dbReference type="EMBL" id="ACBW01000077">
    <property type="protein sequence ID" value="EEF75463.1"/>
    <property type="molecule type" value="Genomic_DNA"/>
</dbReference>
<dbReference type="eggNOG" id="ENOG50314CA">
    <property type="taxonomic scope" value="Bacteria"/>
</dbReference>
<organism evidence="2 3">
    <name type="scientific">Phocaeicola coprophilus DSM 18228 = JCM 13818</name>
    <dbReference type="NCBI Taxonomy" id="547042"/>
    <lineage>
        <taxon>Bacteria</taxon>
        <taxon>Pseudomonadati</taxon>
        <taxon>Bacteroidota</taxon>
        <taxon>Bacteroidia</taxon>
        <taxon>Bacteroidales</taxon>
        <taxon>Bacteroidaceae</taxon>
        <taxon>Phocaeicola</taxon>
    </lineage>
</organism>
<evidence type="ECO:0000313" key="2">
    <source>
        <dbReference type="EMBL" id="EEF75463.1"/>
    </source>
</evidence>
<evidence type="ECO:0000259" key="1">
    <source>
        <dbReference type="Pfam" id="PF16585"/>
    </source>
</evidence>
<sequence>MKMIQLSGKTKATLVYALLVLGLILACLLMPGCAKQPVDSSVEGFWKLERFTTKEDGAVHEPERIFYGITRYVVEIAERQGTQGYGDFIGRFGYTDEGREAVMSEFKVRAGTSDSKKDATLEQLKPFGIGAMETTFRIVKADGKALVLESDYATLELKRY</sequence>
<dbReference type="RefSeq" id="WP_008141254.1">
    <property type="nucleotide sequence ID" value="NZ_EQ973634.1"/>
</dbReference>
<dbReference type="HOGENOM" id="CLU_139589_0_0_10"/>
<feature type="domain" description="Lipocalin-like" evidence="1">
    <location>
        <begin position="28"/>
        <end position="160"/>
    </location>
</feature>
<dbReference type="Gene3D" id="2.40.128.280">
    <property type="match status" value="1"/>
</dbReference>
<reference evidence="2 3" key="1">
    <citation type="submission" date="2008-12" db="EMBL/GenBank/DDBJ databases">
        <authorList>
            <person name="Fulton L."/>
            <person name="Clifton S."/>
            <person name="Fulton B."/>
            <person name="Xu J."/>
            <person name="Minx P."/>
            <person name="Pepin K.H."/>
            <person name="Johnson M."/>
            <person name="Bhonagiri V."/>
            <person name="Nash W.E."/>
            <person name="Mardis E.R."/>
            <person name="Wilson R.K."/>
        </authorList>
    </citation>
    <scope>NUCLEOTIDE SEQUENCE [LARGE SCALE GENOMIC DNA]</scope>
    <source>
        <strain evidence="2 3">DSM 18228</strain>
    </source>
</reference>